<dbReference type="GO" id="GO:0016020">
    <property type="term" value="C:membrane"/>
    <property type="evidence" value="ECO:0007669"/>
    <property type="project" value="UniProtKB-SubCell"/>
</dbReference>
<protein>
    <recommendedName>
        <fullName evidence="7">EamA domain-containing protein</fullName>
    </recommendedName>
</protein>
<dbReference type="AlphaFoldDB" id="K2L2V6"/>
<feature type="transmembrane region" description="Helical" evidence="6">
    <location>
        <begin position="156"/>
        <end position="176"/>
    </location>
</feature>
<dbReference type="PATRIC" id="fig|740709.3.peg.1234"/>
<dbReference type="InterPro" id="IPR000620">
    <property type="entry name" value="EamA_dom"/>
</dbReference>
<accession>K2L2V6</accession>
<evidence type="ECO:0000256" key="4">
    <source>
        <dbReference type="ARBA" id="ARBA00022989"/>
    </source>
</evidence>
<evidence type="ECO:0000256" key="5">
    <source>
        <dbReference type="ARBA" id="ARBA00023136"/>
    </source>
</evidence>
<feature type="domain" description="EamA" evidence="7">
    <location>
        <begin position="158"/>
        <end position="288"/>
    </location>
</feature>
<feature type="transmembrane region" description="Helical" evidence="6">
    <location>
        <begin position="131"/>
        <end position="150"/>
    </location>
</feature>
<feature type="domain" description="EamA" evidence="7">
    <location>
        <begin position="11"/>
        <end position="145"/>
    </location>
</feature>
<feature type="transmembrane region" description="Helical" evidence="6">
    <location>
        <begin position="107"/>
        <end position="124"/>
    </location>
</feature>
<dbReference type="InterPro" id="IPR050638">
    <property type="entry name" value="AA-Vitamin_Transporters"/>
</dbReference>
<evidence type="ECO:0000256" key="3">
    <source>
        <dbReference type="ARBA" id="ARBA00022692"/>
    </source>
</evidence>
<dbReference type="eggNOG" id="COG0697">
    <property type="taxonomic scope" value="Bacteria"/>
</dbReference>
<dbReference type="EMBL" id="AMRG01000006">
    <property type="protein sequence ID" value="EKE84230.1"/>
    <property type="molecule type" value="Genomic_DNA"/>
</dbReference>
<gene>
    <name evidence="8" type="ORF">A10D4_06041</name>
</gene>
<name>K2L2V6_9GAMM</name>
<feature type="transmembrane region" description="Helical" evidence="6">
    <location>
        <begin position="76"/>
        <end position="95"/>
    </location>
</feature>
<evidence type="ECO:0000259" key="7">
    <source>
        <dbReference type="Pfam" id="PF00892"/>
    </source>
</evidence>
<dbReference type="Proteomes" id="UP000014115">
    <property type="component" value="Unassembled WGS sequence"/>
</dbReference>
<proteinExistence type="inferred from homology"/>
<feature type="transmembrane region" description="Helical" evidence="6">
    <location>
        <begin position="188"/>
        <end position="206"/>
    </location>
</feature>
<evidence type="ECO:0000256" key="1">
    <source>
        <dbReference type="ARBA" id="ARBA00004141"/>
    </source>
</evidence>
<reference evidence="8 9" key="1">
    <citation type="journal article" date="2012" name="J. Bacteriol.">
        <title>Genome Sequence of Idiomarina xiamenensis Type Strain 10-D-4.</title>
        <authorList>
            <person name="Lai Q."/>
            <person name="Wang L."/>
            <person name="Wang W."/>
            <person name="Shao Z."/>
        </authorList>
    </citation>
    <scope>NUCLEOTIDE SEQUENCE [LARGE SCALE GENOMIC DNA]</scope>
    <source>
        <strain evidence="8 9">10-D-4</strain>
    </source>
</reference>
<sequence>MQVVKNQRQALTLGLLAVLLWATVATAFKLALRHMQPLQLLFIASLTTVLVIACVISWQQRWRETWQTFSRHYWRYLGFGLLNPFCYYWVLFAAYDQLPAQQAQAINYSWAITMSLLAVPILGQRIGKRELLSLLVAYAGVCLIATGGQWDWQQTNLSGIGLALLSTLLWAAYWLLNTRNNDAPTVALFWGFLAGLPWIILVLLWQQPSWQFGVGGLTAAIYVGLFEMGVTFLLWLNAMRRAERSSQISALIFLSPFLSLVLIYFILHEPIAMTTLLGLCLICLGLVLQRRAQV</sequence>
<dbReference type="Pfam" id="PF00892">
    <property type="entry name" value="EamA"/>
    <property type="match status" value="2"/>
</dbReference>
<dbReference type="PANTHER" id="PTHR32322">
    <property type="entry name" value="INNER MEMBRANE TRANSPORTER"/>
    <property type="match status" value="1"/>
</dbReference>
<keyword evidence="5 6" id="KW-0472">Membrane</keyword>
<dbReference type="STRING" id="740709.A10D4_06041"/>
<feature type="transmembrane region" description="Helical" evidence="6">
    <location>
        <begin position="212"/>
        <end position="236"/>
    </location>
</feature>
<keyword evidence="9" id="KW-1185">Reference proteome</keyword>
<comment type="subcellular location">
    <subcellularLocation>
        <location evidence="1">Membrane</location>
        <topology evidence="1">Multi-pass membrane protein</topology>
    </subcellularLocation>
</comment>
<evidence type="ECO:0000313" key="8">
    <source>
        <dbReference type="EMBL" id="EKE84230.1"/>
    </source>
</evidence>
<dbReference type="SUPFAM" id="SSF103481">
    <property type="entry name" value="Multidrug resistance efflux transporter EmrE"/>
    <property type="match status" value="2"/>
</dbReference>
<feature type="transmembrane region" description="Helical" evidence="6">
    <location>
        <begin position="271"/>
        <end position="288"/>
    </location>
</feature>
<dbReference type="InterPro" id="IPR037185">
    <property type="entry name" value="EmrE-like"/>
</dbReference>
<comment type="caution">
    <text evidence="8">The sequence shown here is derived from an EMBL/GenBank/DDBJ whole genome shotgun (WGS) entry which is preliminary data.</text>
</comment>
<evidence type="ECO:0000313" key="9">
    <source>
        <dbReference type="Proteomes" id="UP000014115"/>
    </source>
</evidence>
<keyword evidence="3 6" id="KW-0812">Transmembrane</keyword>
<keyword evidence="4 6" id="KW-1133">Transmembrane helix</keyword>
<feature type="transmembrane region" description="Helical" evidence="6">
    <location>
        <begin position="248"/>
        <end position="265"/>
    </location>
</feature>
<evidence type="ECO:0000256" key="6">
    <source>
        <dbReference type="SAM" id="Phobius"/>
    </source>
</evidence>
<comment type="similarity">
    <text evidence="2">Belongs to the EamA transporter family.</text>
</comment>
<feature type="transmembrane region" description="Helical" evidence="6">
    <location>
        <begin position="37"/>
        <end position="56"/>
    </location>
</feature>
<dbReference type="PANTHER" id="PTHR32322:SF2">
    <property type="entry name" value="EAMA DOMAIN-CONTAINING PROTEIN"/>
    <property type="match status" value="1"/>
</dbReference>
<evidence type="ECO:0000256" key="2">
    <source>
        <dbReference type="ARBA" id="ARBA00007362"/>
    </source>
</evidence>
<organism evidence="8 9">
    <name type="scientific">Idiomarina xiamenensis 10-D-4</name>
    <dbReference type="NCBI Taxonomy" id="740709"/>
    <lineage>
        <taxon>Bacteria</taxon>
        <taxon>Pseudomonadati</taxon>
        <taxon>Pseudomonadota</taxon>
        <taxon>Gammaproteobacteria</taxon>
        <taxon>Alteromonadales</taxon>
        <taxon>Idiomarinaceae</taxon>
        <taxon>Idiomarina</taxon>
    </lineage>
</organism>